<feature type="domain" description="ATPase AAA-type core" evidence="1">
    <location>
        <begin position="186"/>
        <end position="326"/>
    </location>
</feature>
<keyword evidence="4" id="KW-1185">Reference proteome</keyword>
<evidence type="ECO:0000313" key="3">
    <source>
        <dbReference type="EMBL" id="CEN34689.1"/>
    </source>
</evidence>
<dbReference type="InterPro" id="IPR027417">
    <property type="entry name" value="P-loop_NTPase"/>
</dbReference>
<dbReference type="Gene3D" id="3.40.1360.10">
    <property type="match status" value="1"/>
</dbReference>
<dbReference type="CDD" id="cd00267">
    <property type="entry name" value="ABC_ATPase"/>
    <property type="match status" value="1"/>
</dbReference>
<protein>
    <recommendedName>
        <fullName evidence="5">DUF4357 domain-containing protein</fullName>
    </recommendedName>
</protein>
<dbReference type="EMBL" id="CDOD01000015">
    <property type="protein sequence ID" value="CEN34689.1"/>
    <property type="molecule type" value="Genomic_DNA"/>
</dbReference>
<dbReference type="Pfam" id="PF13304">
    <property type="entry name" value="AAA_21"/>
    <property type="match status" value="2"/>
</dbReference>
<evidence type="ECO:0000259" key="1">
    <source>
        <dbReference type="Pfam" id="PF13304"/>
    </source>
</evidence>
<evidence type="ECO:0000259" key="2">
    <source>
        <dbReference type="Pfam" id="PF14267"/>
    </source>
</evidence>
<proteinExistence type="predicted"/>
<dbReference type="PANTHER" id="PTHR43581">
    <property type="entry name" value="ATP/GTP PHOSPHATASE"/>
    <property type="match status" value="1"/>
</dbReference>
<dbReference type="GO" id="GO:0016887">
    <property type="term" value="F:ATP hydrolysis activity"/>
    <property type="evidence" value="ECO:0007669"/>
    <property type="project" value="InterPro"/>
</dbReference>
<dbReference type="InterPro" id="IPR003959">
    <property type="entry name" value="ATPase_AAA_core"/>
</dbReference>
<dbReference type="SUPFAM" id="SSF52540">
    <property type="entry name" value="P-loop containing nucleoside triphosphate hydrolases"/>
    <property type="match status" value="1"/>
</dbReference>
<evidence type="ECO:0000313" key="4">
    <source>
        <dbReference type="Proteomes" id="UP000038055"/>
    </source>
</evidence>
<dbReference type="RefSeq" id="WP_041991601.1">
    <property type="nucleotide sequence ID" value="NZ_CDOD01000015.1"/>
</dbReference>
<organism evidence="3 4">
    <name type="scientific">Capnocytophaga cynodegmi</name>
    <dbReference type="NCBI Taxonomy" id="28189"/>
    <lineage>
        <taxon>Bacteria</taxon>
        <taxon>Pseudomonadati</taxon>
        <taxon>Bacteroidota</taxon>
        <taxon>Flavobacteriia</taxon>
        <taxon>Flavobacteriales</taxon>
        <taxon>Flavobacteriaceae</taxon>
        <taxon>Capnocytophaga</taxon>
    </lineage>
</organism>
<feature type="domain" description="DUF4357" evidence="2">
    <location>
        <begin position="622"/>
        <end position="666"/>
    </location>
</feature>
<dbReference type="SUPFAM" id="SSF110455">
    <property type="entry name" value="Toprim domain"/>
    <property type="match status" value="1"/>
</dbReference>
<name>A0A0B7H853_9FLAO</name>
<dbReference type="Pfam" id="PF14267">
    <property type="entry name" value="DUF4357"/>
    <property type="match status" value="1"/>
</dbReference>
<dbReference type="InterPro" id="IPR025579">
    <property type="entry name" value="DUF4357"/>
</dbReference>
<feature type="domain" description="ATPase AAA-type core" evidence="1">
    <location>
        <begin position="27"/>
        <end position="68"/>
    </location>
</feature>
<sequence length="675" mass="78521">MRIKSLKIVDKAYKNLDITLDDNTSGIMAFIGNNGSGKSNVLEAISIIFKYLYQKKDKEIPFDFSLTYEIGGGNLVEITKSKTTVITKINGTQKSDPYNHLPKQVVAIYSGEEDRLWRNHYEPLYKDFISRINKNAQTEMPNMLYLNKYYWHISLLCLLLNHSNNPEDKFCEEILGINKVHSVKFEFNKNVYQSYKESNVLQFISIINAKDEYTLEDLQKTIKNYDISDIFKYLYIAFTPKDKKILQNITIKYNDENLEVEDFSEGEKKMLLIKSALEFAGQEDSLFILDEPDAHIHLGNKIQIQKVLLPYQNNRQVIITTHSPTLTKAIPKESVWCLEKGKVKELQDIAEITKYLANKEDIYNLLFSKSNILIVEGKTDDKYINKAIKLYKDEFPNLDFQILRVGGTDEENIKNLIDTIDLRDEQKIIVLVDRDEAGHKVYKKIFNNNKDKKDILSEKCSNNIYFLMIPHKDINNNDKDFVIEDYFEKTDIERLSIDYLKQNFIEKNTISFRSFPNISNILKQKLLPEFCEDSDCTKQNMEGFKVLLIELNKIISSTSENHIDTSKNHIEIFTNAKSTDITAWFYPDTERVIVKKGSKIVMEVVPSFNEKTAKERKKELQKIAKEENGFYILNQDKEFDSPSGAIAFALGANLNGWKFWKIKENQQELTSLRNK</sequence>
<accession>A0A0B7H853</accession>
<reference evidence="4" key="1">
    <citation type="submission" date="2015-01" db="EMBL/GenBank/DDBJ databases">
        <authorList>
            <person name="MANFREDI Pablo"/>
        </authorList>
    </citation>
    <scope>NUCLEOTIDE SEQUENCE [LARGE SCALE GENOMIC DNA]</scope>
    <source>
        <strain evidence="4">Ccyn2B</strain>
    </source>
</reference>
<gene>
    <name evidence="3" type="ORF">CCYN2B_220038</name>
</gene>
<dbReference type="AlphaFoldDB" id="A0A0B7H853"/>
<evidence type="ECO:0008006" key="5">
    <source>
        <dbReference type="Google" id="ProtNLM"/>
    </source>
</evidence>
<dbReference type="GO" id="GO:0005524">
    <property type="term" value="F:ATP binding"/>
    <property type="evidence" value="ECO:0007669"/>
    <property type="project" value="InterPro"/>
</dbReference>
<dbReference type="Gene3D" id="3.40.50.300">
    <property type="entry name" value="P-loop containing nucleotide triphosphate hydrolases"/>
    <property type="match status" value="1"/>
</dbReference>
<dbReference type="Proteomes" id="UP000038055">
    <property type="component" value="Unassembled WGS sequence"/>
</dbReference>
<dbReference type="InterPro" id="IPR051396">
    <property type="entry name" value="Bact_Antivir_Def_Nuclease"/>
</dbReference>
<dbReference type="PANTHER" id="PTHR43581:SF4">
    <property type="entry name" value="ATP_GTP PHOSPHATASE"/>
    <property type="match status" value="1"/>
</dbReference>